<reference evidence="3" key="1">
    <citation type="submission" date="2020-12" db="EMBL/GenBank/DDBJ databases">
        <title>Oil enriched cultivation method for isolating marine PHA-producing bacteria.</title>
        <authorList>
            <person name="Zheng W."/>
            <person name="Yu S."/>
            <person name="Huang Y."/>
        </authorList>
    </citation>
    <scope>NUCLEOTIDE SEQUENCE</scope>
    <source>
        <strain evidence="3">SY-2-12</strain>
    </source>
</reference>
<dbReference type="GO" id="GO:0016787">
    <property type="term" value="F:hydrolase activity"/>
    <property type="evidence" value="ECO:0007669"/>
    <property type="project" value="UniProtKB-KW"/>
</dbReference>
<dbReference type="SUPFAM" id="SSF53474">
    <property type="entry name" value="alpha/beta-Hydrolases"/>
    <property type="match status" value="1"/>
</dbReference>
<evidence type="ECO:0000313" key="4">
    <source>
        <dbReference type="Proteomes" id="UP000664096"/>
    </source>
</evidence>
<dbReference type="Proteomes" id="UP000664096">
    <property type="component" value="Unassembled WGS sequence"/>
</dbReference>
<sequence>MNVAVEIKYDSGKYRPEAFETSDGLLLTYRVYGRKVPGKPVILALPGLTRNVRDLDPAAAMLADTYRIYTLNLRGRDTSAHDPDYSNYNTTVYIRDIYEFWNHVGEGPVVLLGTSLGALLAMLMAEDHPDMLAGIVLNDLGATIEAEGLARIFGYAGKLPDEPDLSRIIATLKDHVGSQYPGLGDADYERMAVSMYGLKDGKWHHRYDDNLARALMENREAPRDLWAAHQKAADMNLPILSIRGVLSDVTARATIEVMRKMAPKMQAVEIEDRGHCPLLNEPASQKAIGDFMESLPALQGSKQPT</sequence>
<dbReference type="PANTHER" id="PTHR43798">
    <property type="entry name" value="MONOACYLGLYCEROL LIPASE"/>
    <property type="match status" value="1"/>
</dbReference>
<evidence type="ECO:0000313" key="3">
    <source>
        <dbReference type="EMBL" id="MBN9669226.1"/>
    </source>
</evidence>
<evidence type="ECO:0000259" key="2">
    <source>
        <dbReference type="Pfam" id="PF12697"/>
    </source>
</evidence>
<organism evidence="3 4">
    <name type="scientific">Roseibium aggregatum</name>
    <dbReference type="NCBI Taxonomy" id="187304"/>
    <lineage>
        <taxon>Bacteria</taxon>
        <taxon>Pseudomonadati</taxon>
        <taxon>Pseudomonadota</taxon>
        <taxon>Alphaproteobacteria</taxon>
        <taxon>Hyphomicrobiales</taxon>
        <taxon>Stappiaceae</taxon>
        <taxon>Roseibium</taxon>
    </lineage>
</organism>
<dbReference type="Gene3D" id="3.40.50.1820">
    <property type="entry name" value="alpha/beta hydrolase"/>
    <property type="match status" value="1"/>
</dbReference>
<dbReference type="PANTHER" id="PTHR43798:SF31">
    <property type="entry name" value="AB HYDROLASE SUPERFAMILY PROTEIN YCLE"/>
    <property type="match status" value="1"/>
</dbReference>
<name>A0A939E998_9HYPH</name>
<dbReference type="AlphaFoldDB" id="A0A939E998"/>
<dbReference type="RefSeq" id="WP_207138806.1">
    <property type="nucleotide sequence ID" value="NZ_JAEKJZ010000001.1"/>
</dbReference>
<gene>
    <name evidence="3" type="ORF">JF539_02675</name>
</gene>
<feature type="domain" description="AB hydrolase-1" evidence="2">
    <location>
        <begin position="54"/>
        <end position="282"/>
    </location>
</feature>
<accession>A0A939E998</accession>
<dbReference type="InterPro" id="IPR000073">
    <property type="entry name" value="AB_hydrolase_1"/>
</dbReference>
<dbReference type="EMBL" id="JAEKJZ010000001">
    <property type="protein sequence ID" value="MBN9669226.1"/>
    <property type="molecule type" value="Genomic_DNA"/>
</dbReference>
<dbReference type="InterPro" id="IPR050266">
    <property type="entry name" value="AB_hydrolase_sf"/>
</dbReference>
<evidence type="ECO:0000256" key="1">
    <source>
        <dbReference type="ARBA" id="ARBA00022801"/>
    </source>
</evidence>
<protein>
    <submittedName>
        <fullName evidence="3">Alpha/beta hydrolase</fullName>
    </submittedName>
</protein>
<keyword evidence="1 3" id="KW-0378">Hydrolase</keyword>
<comment type="caution">
    <text evidence="3">The sequence shown here is derived from an EMBL/GenBank/DDBJ whole genome shotgun (WGS) entry which is preliminary data.</text>
</comment>
<dbReference type="Pfam" id="PF12697">
    <property type="entry name" value="Abhydrolase_6"/>
    <property type="match status" value="1"/>
</dbReference>
<dbReference type="GO" id="GO:0016020">
    <property type="term" value="C:membrane"/>
    <property type="evidence" value="ECO:0007669"/>
    <property type="project" value="TreeGrafter"/>
</dbReference>
<proteinExistence type="predicted"/>
<dbReference type="InterPro" id="IPR029058">
    <property type="entry name" value="AB_hydrolase_fold"/>
</dbReference>